<reference evidence="3 4" key="1">
    <citation type="submission" date="2021-03" db="EMBL/GenBank/DDBJ databases">
        <title>Sequencing the genomes of 1000 actinobacteria strains.</title>
        <authorList>
            <person name="Klenk H.-P."/>
        </authorList>
    </citation>
    <scope>NUCLEOTIDE SEQUENCE [LARGE SCALE GENOMIC DNA]</scope>
    <source>
        <strain evidence="3 4">DSM 45510</strain>
    </source>
</reference>
<dbReference type="InterPro" id="IPR002563">
    <property type="entry name" value="Flavin_Rdtase-like_dom"/>
</dbReference>
<dbReference type="EMBL" id="JAGGMS010000001">
    <property type="protein sequence ID" value="MBP2181081.1"/>
    <property type="molecule type" value="Genomic_DNA"/>
</dbReference>
<feature type="domain" description="Flavin reductase like" evidence="2">
    <location>
        <begin position="48"/>
        <end position="195"/>
    </location>
</feature>
<evidence type="ECO:0000259" key="2">
    <source>
        <dbReference type="SMART" id="SM00903"/>
    </source>
</evidence>
<gene>
    <name evidence="3" type="ORF">JOM49_002607</name>
</gene>
<protein>
    <submittedName>
        <fullName evidence="3">Flavin reductase (DIM6/NTAB) family NADH-FMN oxidoreductase RutF</fullName>
    </submittedName>
</protein>
<sequence length="204" mass="21714">MSETVQAAAEPVEPAARPAPVAPLKSLSVLPSQRRKRLSTPTTLREVMSQFATGITVITAGGERGHGMTANAFSSVSLDPPMVLCCVSRAARMHDAILSAKSFAVSILGAEQRELARYFADWRRPRGLAQFDSVDWYPGPHTGSPLLSGSLAWVECSLAEVYEGGDHSIFLGNVVSSKRGTGPQALTFFGGDYHQVGPDVRASA</sequence>
<organism evidence="3 4">
    <name type="scientific">Amycolatopsis magusensis</name>
    <dbReference type="NCBI Taxonomy" id="882444"/>
    <lineage>
        <taxon>Bacteria</taxon>
        <taxon>Bacillati</taxon>
        <taxon>Actinomycetota</taxon>
        <taxon>Actinomycetes</taxon>
        <taxon>Pseudonocardiales</taxon>
        <taxon>Pseudonocardiaceae</taxon>
        <taxon>Amycolatopsis</taxon>
    </lineage>
</organism>
<name>A0ABS4PNR3_9PSEU</name>
<evidence type="ECO:0000313" key="4">
    <source>
        <dbReference type="Proteomes" id="UP000741013"/>
    </source>
</evidence>
<proteinExistence type="predicted"/>
<comment type="caution">
    <text evidence="3">The sequence shown here is derived from an EMBL/GenBank/DDBJ whole genome shotgun (WGS) entry which is preliminary data.</text>
</comment>
<dbReference type="SMART" id="SM00903">
    <property type="entry name" value="Flavin_Reduct"/>
    <property type="match status" value="1"/>
</dbReference>
<dbReference type="InterPro" id="IPR050268">
    <property type="entry name" value="NADH-dep_flavin_reductase"/>
</dbReference>
<dbReference type="Pfam" id="PF01613">
    <property type="entry name" value="Flavin_Reduct"/>
    <property type="match status" value="1"/>
</dbReference>
<dbReference type="InterPro" id="IPR012349">
    <property type="entry name" value="Split_barrel_FMN-bd"/>
</dbReference>
<dbReference type="Gene3D" id="2.30.110.10">
    <property type="entry name" value="Electron Transport, Fmn-binding Protein, Chain A"/>
    <property type="match status" value="1"/>
</dbReference>
<accession>A0ABS4PNR3</accession>
<dbReference type="PANTHER" id="PTHR30466">
    <property type="entry name" value="FLAVIN REDUCTASE"/>
    <property type="match status" value="1"/>
</dbReference>
<dbReference type="PANTHER" id="PTHR30466:SF1">
    <property type="entry name" value="FMN REDUCTASE (NADH) RUTF"/>
    <property type="match status" value="1"/>
</dbReference>
<evidence type="ECO:0000313" key="3">
    <source>
        <dbReference type="EMBL" id="MBP2181081.1"/>
    </source>
</evidence>
<dbReference type="Proteomes" id="UP000741013">
    <property type="component" value="Unassembled WGS sequence"/>
</dbReference>
<keyword evidence="1" id="KW-0560">Oxidoreductase</keyword>
<evidence type="ECO:0000256" key="1">
    <source>
        <dbReference type="ARBA" id="ARBA00023002"/>
    </source>
</evidence>
<dbReference type="SUPFAM" id="SSF50475">
    <property type="entry name" value="FMN-binding split barrel"/>
    <property type="match status" value="1"/>
</dbReference>
<keyword evidence="4" id="KW-1185">Reference proteome</keyword>